<evidence type="ECO:0008006" key="3">
    <source>
        <dbReference type="Google" id="ProtNLM"/>
    </source>
</evidence>
<name>A0A225NBL6_9RHOB</name>
<evidence type="ECO:0000313" key="2">
    <source>
        <dbReference type="Proteomes" id="UP000215377"/>
    </source>
</evidence>
<reference evidence="1 2" key="1">
    <citation type="submission" date="2013-04" db="EMBL/GenBank/DDBJ databases">
        <title>Oceanicola sp. 22II1-22F33 Genome Sequencing.</title>
        <authorList>
            <person name="Lai Q."/>
            <person name="Li G."/>
            <person name="Shao Z."/>
        </authorList>
    </citation>
    <scope>NUCLEOTIDE SEQUENCE [LARGE SCALE GENOMIC DNA]</scope>
    <source>
        <strain evidence="1 2">22II1-22F33</strain>
    </source>
</reference>
<sequence length="460" mass="50178">MTYSPDLADIRFGCGLSPVLAPPRDAQALLDGVLGPDTMAGRFPIESFETFNTRVQGLRDARAALRKAGTQETRKARREVIRKISRAANNARADWAARTLLRWTHTETGFRERLVAFWADHFTTVGKSALLRYANSAFVESAIRPHVGGTFPEMLIAATTHPVMLDYLDQTASVGPNSPAAARRERLSGMNENLAREVMELHTLGVDGPYTQQDVREFAELLTGLTYRPDRGLAYLQGWAEPGAETVLGKTYGAEPRLAHIHEALTDLALHPSTADHIARKLAVHFVNDDPDPDLVAHLSARYRASGGDLPQVYAALLEHPAAWAPRLSKVKPPLDFMGSALRALGVAEAAVSGLDFPAFRLTFFVPMSLMGQPWKSPSGPDGWPEEEAAWITPQSLSARLRWAMAVPQTLCDGLPDPRDFVGQALGGFATEPVRFAASAAESRSEAIGLVLCSPAFQRR</sequence>
<evidence type="ECO:0000313" key="1">
    <source>
        <dbReference type="EMBL" id="OWU67886.1"/>
    </source>
</evidence>
<dbReference type="InterPro" id="IPR014917">
    <property type="entry name" value="DUF1800"/>
</dbReference>
<dbReference type="OrthoDB" id="9772295at2"/>
<dbReference type="Pfam" id="PF08811">
    <property type="entry name" value="DUF1800"/>
    <property type="match status" value="1"/>
</dbReference>
<comment type="caution">
    <text evidence="1">The sequence shown here is derived from an EMBL/GenBank/DDBJ whole genome shotgun (WGS) entry which is preliminary data.</text>
</comment>
<dbReference type="EMBL" id="AQQR01000025">
    <property type="protein sequence ID" value="OWU67886.1"/>
    <property type="molecule type" value="Genomic_DNA"/>
</dbReference>
<dbReference type="AlphaFoldDB" id="A0A225NBL6"/>
<proteinExistence type="predicted"/>
<protein>
    <recommendedName>
        <fullName evidence="3">DUF1800 domain-containing protein</fullName>
    </recommendedName>
</protein>
<keyword evidence="2" id="KW-1185">Reference proteome</keyword>
<gene>
    <name evidence="1" type="ORF">ATO3_25280</name>
</gene>
<accession>A0A225NBL6</accession>
<dbReference type="Proteomes" id="UP000215377">
    <property type="component" value="Unassembled WGS sequence"/>
</dbReference>
<organism evidence="1 2">
    <name type="scientific">Marinibacterium profundimaris</name>
    <dbReference type="NCBI Taxonomy" id="1679460"/>
    <lineage>
        <taxon>Bacteria</taxon>
        <taxon>Pseudomonadati</taxon>
        <taxon>Pseudomonadota</taxon>
        <taxon>Alphaproteobacteria</taxon>
        <taxon>Rhodobacterales</taxon>
        <taxon>Paracoccaceae</taxon>
        <taxon>Marinibacterium</taxon>
    </lineage>
</organism>